<dbReference type="AlphaFoldDB" id="B0Y1B0"/>
<dbReference type="PANTHER" id="PTHR35394">
    <property type="entry name" value="DUF3176 DOMAIN-CONTAINING PROTEIN"/>
    <property type="match status" value="1"/>
</dbReference>
<dbReference type="Proteomes" id="UP000001699">
    <property type="component" value="Unassembled WGS sequence"/>
</dbReference>
<dbReference type="InterPro" id="IPR021514">
    <property type="entry name" value="DUF3176"/>
</dbReference>
<protein>
    <submittedName>
        <fullName evidence="2">Uncharacterized protein</fullName>
    </submittedName>
</protein>
<gene>
    <name evidence="2" type="ORF">AFUB_049290</name>
</gene>
<sequence length="577" mass="63044">MKIISRMAVETGTSAYAPVQIHNHEAVHGAPSQPTTMPPYRPPNDQERIRWSLWDWSWELAACVVAILTLIGMIAVLRIYDGKTQPNWPAGINLNAIIALLTTLMKAAMATYIAEALSQLKYSWFKDTRRLSDLAALDSASRGAWGAAQLLVNYVPRHLASLGAFVLVFAAAIGPFTQQVIDVRSRSIAREGGAAIRVCNTSMYEDWGAGQAPGMNLVPLETTGAMYNGIMQTSLNHQSSVTCPTGNCTFAPYQSLGFCSTCSDLTSELTLASSDDDTYSYNYTLPNDLFFNTTAASPYTIKATTNVDLVRLDASGLPLILNFSAITTSGKTMPPQVTAMECAFYFCVSTHRAIVRRGDLTEESFPTTTISNYSTNNFTMNAVASAQPCLNDGQCHYAINWLSILAMRNTISPLVSGFGMLPVSNRPYFTSDTLRALYGGSGNLTQINGTFASIAAALTANARNRVCQGAVLGDAWTNVSYIRIRWLWMLLPIVLVVLSILFFIVTIVHTRNQYIWKSSPLALLCADLQIDGSAQPLQSGKIDPDHKRLDEMAKLAKVRLEAGTWGLLVHGHLVHRE</sequence>
<evidence type="ECO:0000313" key="3">
    <source>
        <dbReference type="Proteomes" id="UP000001699"/>
    </source>
</evidence>
<dbReference type="OrthoDB" id="5376804at2759"/>
<dbReference type="VEuPathDB" id="FungiDB:AFUB_049290"/>
<dbReference type="EMBL" id="DS499597">
    <property type="protein sequence ID" value="EDP50928.1"/>
    <property type="molecule type" value="Genomic_DNA"/>
</dbReference>
<feature type="transmembrane region" description="Helical" evidence="1">
    <location>
        <begin position="92"/>
        <end position="114"/>
    </location>
</feature>
<reference evidence="2 3" key="1">
    <citation type="journal article" date="2008" name="PLoS Genet.">
        <title>Genomic islands in the pathogenic filamentous fungus Aspergillus fumigatus.</title>
        <authorList>
            <person name="Fedorova N.D."/>
            <person name="Khaldi N."/>
            <person name="Joardar V.S."/>
            <person name="Maiti R."/>
            <person name="Amedeo P."/>
            <person name="Anderson M.J."/>
            <person name="Crabtree J."/>
            <person name="Silva J.C."/>
            <person name="Badger J.H."/>
            <person name="Albarraq A."/>
            <person name="Angiuoli S."/>
            <person name="Bussey H."/>
            <person name="Bowyer P."/>
            <person name="Cotty P.J."/>
            <person name="Dyer P.S."/>
            <person name="Egan A."/>
            <person name="Galens K."/>
            <person name="Fraser-Liggett C.M."/>
            <person name="Haas B.J."/>
            <person name="Inman J.M."/>
            <person name="Kent R."/>
            <person name="Lemieux S."/>
            <person name="Malavazi I."/>
            <person name="Orvis J."/>
            <person name="Roemer T."/>
            <person name="Ronning C.M."/>
            <person name="Sundaram J.P."/>
            <person name="Sutton G."/>
            <person name="Turner G."/>
            <person name="Venter J.C."/>
            <person name="White O.R."/>
            <person name="Whitty B.R."/>
            <person name="Youngman P."/>
            <person name="Wolfe K.H."/>
            <person name="Goldman G.H."/>
            <person name="Wortman J.R."/>
            <person name="Jiang B."/>
            <person name="Denning D.W."/>
            <person name="Nierman W.C."/>
        </authorList>
    </citation>
    <scope>NUCLEOTIDE SEQUENCE [LARGE SCALE GENOMIC DNA]</scope>
    <source>
        <strain evidence="3">CBS 144.89 / FGSC A1163 / CEA10</strain>
    </source>
</reference>
<dbReference type="PANTHER" id="PTHR35394:SF5">
    <property type="entry name" value="DUF3176 DOMAIN-CONTAINING PROTEIN"/>
    <property type="match status" value="1"/>
</dbReference>
<organism evidence="2 3">
    <name type="scientific">Aspergillus fumigatus (strain CBS 144.89 / FGSC A1163 / CEA10)</name>
    <name type="common">Neosartorya fumigata</name>
    <dbReference type="NCBI Taxonomy" id="451804"/>
    <lineage>
        <taxon>Eukaryota</taxon>
        <taxon>Fungi</taxon>
        <taxon>Dikarya</taxon>
        <taxon>Ascomycota</taxon>
        <taxon>Pezizomycotina</taxon>
        <taxon>Eurotiomycetes</taxon>
        <taxon>Eurotiomycetidae</taxon>
        <taxon>Eurotiales</taxon>
        <taxon>Aspergillaceae</taxon>
        <taxon>Aspergillus</taxon>
        <taxon>Aspergillus subgen. Fumigati</taxon>
    </lineage>
</organism>
<dbReference type="Pfam" id="PF11374">
    <property type="entry name" value="DUF3176"/>
    <property type="match status" value="1"/>
</dbReference>
<evidence type="ECO:0000313" key="2">
    <source>
        <dbReference type="EMBL" id="EDP50928.1"/>
    </source>
</evidence>
<feature type="transmembrane region" description="Helical" evidence="1">
    <location>
        <begin position="159"/>
        <end position="177"/>
    </location>
</feature>
<keyword evidence="1" id="KW-0472">Membrane</keyword>
<feature type="transmembrane region" description="Helical" evidence="1">
    <location>
        <begin position="486"/>
        <end position="508"/>
    </location>
</feature>
<accession>B0Y1B0</accession>
<feature type="transmembrane region" description="Helical" evidence="1">
    <location>
        <begin position="58"/>
        <end position="80"/>
    </location>
</feature>
<evidence type="ECO:0000256" key="1">
    <source>
        <dbReference type="SAM" id="Phobius"/>
    </source>
</evidence>
<proteinExistence type="predicted"/>
<keyword evidence="1" id="KW-1133">Transmembrane helix</keyword>
<keyword evidence="3" id="KW-1185">Reference proteome</keyword>
<name>B0Y1B0_ASPFC</name>
<dbReference type="PhylomeDB" id="B0Y1B0"/>
<keyword evidence="1" id="KW-0812">Transmembrane</keyword>
<dbReference type="HOGENOM" id="CLU_015092_4_1_1"/>